<keyword evidence="3" id="KW-1185">Reference proteome</keyword>
<protein>
    <submittedName>
        <fullName evidence="2">Uncharacterized protein</fullName>
    </submittedName>
</protein>
<feature type="region of interest" description="Disordered" evidence="1">
    <location>
        <begin position="46"/>
        <end position="91"/>
    </location>
</feature>
<dbReference type="AlphaFoldDB" id="A0A4Y2WLJ4"/>
<sequence length="91" mass="10373">MKSTKSCDATSYIFPSYRMQELIRNEILTKFRDVGCPCFSSHRCNGSGKEIRTKRCGSPSSRSYDVMDQENEIQSRNKPGHNNQPHFPPTG</sequence>
<evidence type="ECO:0000256" key="1">
    <source>
        <dbReference type="SAM" id="MobiDB-lite"/>
    </source>
</evidence>
<feature type="compositionally biased region" description="Polar residues" evidence="1">
    <location>
        <begin position="72"/>
        <end position="85"/>
    </location>
</feature>
<evidence type="ECO:0000313" key="2">
    <source>
        <dbReference type="EMBL" id="GBO37921.1"/>
    </source>
</evidence>
<dbReference type="EMBL" id="BGPR01062509">
    <property type="protein sequence ID" value="GBO37921.1"/>
    <property type="molecule type" value="Genomic_DNA"/>
</dbReference>
<name>A0A4Y2WLJ4_ARAVE</name>
<organism evidence="2 3">
    <name type="scientific">Araneus ventricosus</name>
    <name type="common">Orbweaver spider</name>
    <name type="synonym">Epeira ventricosa</name>
    <dbReference type="NCBI Taxonomy" id="182803"/>
    <lineage>
        <taxon>Eukaryota</taxon>
        <taxon>Metazoa</taxon>
        <taxon>Ecdysozoa</taxon>
        <taxon>Arthropoda</taxon>
        <taxon>Chelicerata</taxon>
        <taxon>Arachnida</taxon>
        <taxon>Araneae</taxon>
        <taxon>Araneomorphae</taxon>
        <taxon>Entelegynae</taxon>
        <taxon>Araneoidea</taxon>
        <taxon>Araneidae</taxon>
        <taxon>Araneus</taxon>
    </lineage>
</organism>
<reference evidence="2 3" key="1">
    <citation type="journal article" date="2019" name="Sci. Rep.">
        <title>Orb-weaving spider Araneus ventricosus genome elucidates the spidroin gene catalogue.</title>
        <authorList>
            <person name="Kono N."/>
            <person name="Nakamura H."/>
            <person name="Ohtoshi R."/>
            <person name="Moran D.A.P."/>
            <person name="Shinohara A."/>
            <person name="Yoshida Y."/>
            <person name="Fujiwara M."/>
            <person name="Mori M."/>
            <person name="Tomita M."/>
            <person name="Arakawa K."/>
        </authorList>
    </citation>
    <scope>NUCLEOTIDE SEQUENCE [LARGE SCALE GENOMIC DNA]</scope>
</reference>
<accession>A0A4Y2WLJ4</accession>
<comment type="caution">
    <text evidence="2">The sequence shown here is derived from an EMBL/GenBank/DDBJ whole genome shotgun (WGS) entry which is preliminary data.</text>
</comment>
<gene>
    <name evidence="2" type="ORF">AVEN_158206_1</name>
</gene>
<evidence type="ECO:0000313" key="3">
    <source>
        <dbReference type="Proteomes" id="UP000499080"/>
    </source>
</evidence>
<proteinExistence type="predicted"/>
<dbReference type="Proteomes" id="UP000499080">
    <property type="component" value="Unassembled WGS sequence"/>
</dbReference>